<feature type="transmembrane region" description="Helical" evidence="1">
    <location>
        <begin position="5"/>
        <end position="24"/>
    </location>
</feature>
<dbReference type="EMBL" id="CABWIB010000001">
    <property type="protein sequence ID" value="VWL85961.1"/>
    <property type="molecule type" value="Genomic_DNA"/>
</dbReference>
<protein>
    <recommendedName>
        <fullName evidence="4">DUF5673 domain-containing protein</fullName>
    </recommendedName>
</protein>
<feature type="transmembrane region" description="Helical" evidence="1">
    <location>
        <begin position="30"/>
        <end position="48"/>
    </location>
</feature>
<keyword evidence="1" id="KW-0812">Transmembrane</keyword>
<evidence type="ECO:0000256" key="1">
    <source>
        <dbReference type="SAM" id="Phobius"/>
    </source>
</evidence>
<evidence type="ECO:0000313" key="2">
    <source>
        <dbReference type="EMBL" id="VWL85961.1"/>
    </source>
</evidence>
<evidence type="ECO:0000313" key="3">
    <source>
        <dbReference type="Proteomes" id="UP000419017"/>
    </source>
</evidence>
<feature type="transmembrane region" description="Helical" evidence="1">
    <location>
        <begin position="71"/>
        <end position="92"/>
    </location>
</feature>
<sequence>MKKSILYSSFLVDLVSIGLILVYILKTAVLLDKVFLAVYLVFFSLYVYDKFKREDLKKGLSEYKLESHSDYMYYIAFVGAIITDISLLYLLYLKVDAPNVIVVLVMFYFICLTNYDVNTIYYDKEKIIYSNRKVDLDGIKMIESKKTLMINKLDIYYTKKDPVLISTFRKDKIEKIKVFIEEHSKKTKKRKKR</sequence>
<name>A0A6I8MCJ4_9FUSO</name>
<gene>
    <name evidence="2" type="ORF">OMES3154_01252</name>
</gene>
<dbReference type="RefSeq" id="WP_156683911.1">
    <property type="nucleotide sequence ID" value="NZ_CABWIB010000001.1"/>
</dbReference>
<dbReference type="AlphaFoldDB" id="A0A6I8MCJ4"/>
<proteinExistence type="predicted"/>
<organism evidence="2 3">
    <name type="scientific">Oceanivirga miroungae</name>
    <dbReference type="NCBI Taxonomy" id="1130046"/>
    <lineage>
        <taxon>Bacteria</taxon>
        <taxon>Fusobacteriati</taxon>
        <taxon>Fusobacteriota</taxon>
        <taxon>Fusobacteriia</taxon>
        <taxon>Fusobacteriales</taxon>
        <taxon>Leptotrichiaceae</taxon>
        <taxon>Oceanivirga</taxon>
    </lineage>
</organism>
<accession>A0A6I8MCJ4</accession>
<keyword evidence="1" id="KW-1133">Transmembrane helix</keyword>
<feature type="transmembrane region" description="Helical" evidence="1">
    <location>
        <begin position="98"/>
        <end position="117"/>
    </location>
</feature>
<dbReference type="Proteomes" id="UP000419017">
    <property type="component" value="Unassembled WGS sequence"/>
</dbReference>
<evidence type="ECO:0008006" key="4">
    <source>
        <dbReference type="Google" id="ProtNLM"/>
    </source>
</evidence>
<keyword evidence="1" id="KW-0472">Membrane</keyword>
<reference evidence="2 3" key="1">
    <citation type="submission" date="2019-10" db="EMBL/GenBank/DDBJ databases">
        <authorList>
            <person name="Blom J."/>
        </authorList>
    </citation>
    <scope>NUCLEOTIDE SEQUENCE [LARGE SCALE GENOMIC DNA]</scope>
    <source>
        <strain evidence="2 3">ES3154-GLU</strain>
    </source>
</reference>
<keyword evidence="3" id="KW-1185">Reference proteome</keyword>